<proteinExistence type="inferred from homology"/>
<name>A0ABQ7G822_DUNSA</name>
<dbReference type="SUPFAM" id="SSF50891">
    <property type="entry name" value="Cyclophilin-like"/>
    <property type="match status" value="1"/>
</dbReference>
<dbReference type="Gene3D" id="2.60.40.790">
    <property type="match status" value="1"/>
</dbReference>
<keyword evidence="3" id="KW-0697">Rotamase</keyword>
<evidence type="ECO:0000256" key="3">
    <source>
        <dbReference type="ARBA" id="ARBA00023110"/>
    </source>
</evidence>
<dbReference type="EC" id="5.2.1.8" evidence="2"/>
<evidence type="ECO:0000256" key="5">
    <source>
        <dbReference type="SAM" id="MobiDB-lite"/>
    </source>
</evidence>
<dbReference type="PANTHER" id="PTHR11071">
    <property type="entry name" value="PEPTIDYL-PROLYL CIS-TRANS ISOMERASE"/>
    <property type="match status" value="1"/>
</dbReference>
<sequence length="326" mass="35088">MTIQKQRDDRERRTQEEAKRKRKPGRPRKGQAQLRASSSSSSKGGLQPKVPVPEDVRGKELDLEVHVRRLSLRLRGQPILEGSLADAGEVDIDACFWTLEETPGGKVVDITLAKKAMGYNNWEALLEMDRADLSITDRVFMEVQVGGQVLGKIAIGLFGNAVPLTTSNFKALCTGEKGTGTLGKPLHFKGSPFHRIIPGFMMQGGDITDGNGTGGESIYGPSYDDENFSVKHEEAGFVACANAGPNTNSSQFYIPFGPAPHLNGRHVVFGRVLAGMDVVRRVEAVGSASGAPSEPVVIADCGVLDNDAAVEKVMDSNKMLALDRDA</sequence>
<dbReference type="EMBL" id="MU070009">
    <property type="protein sequence ID" value="KAF5830762.1"/>
    <property type="molecule type" value="Genomic_DNA"/>
</dbReference>
<dbReference type="PRINTS" id="PR00153">
    <property type="entry name" value="CSAPPISMRASE"/>
</dbReference>
<comment type="caution">
    <text evidence="7">The sequence shown here is derived from an EMBL/GenBank/DDBJ whole genome shotgun (WGS) entry which is preliminary data.</text>
</comment>
<feature type="compositionally biased region" description="Basic and acidic residues" evidence="5">
    <location>
        <begin position="1"/>
        <end position="19"/>
    </location>
</feature>
<dbReference type="PROSITE" id="PS00170">
    <property type="entry name" value="CSA_PPIASE_1"/>
    <property type="match status" value="1"/>
</dbReference>
<dbReference type="PROSITE" id="PS50072">
    <property type="entry name" value="CSA_PPIASE_2"/>
    <property type="match status" value="1"/>
</dbReference>
<dbReference type="Gene3D" id="2.40.100.10">
    <property type="entry name" value="Cyclophilin-like"/>
    <property type="match status" value="1"/>
</dbReference>
<evidence type="ECO:0000313" key="8">
    <source>
        <dbReference type="Proteomes" id="UP000815325"/>
    </source>
</evidence>
<dbReference type="InterPro" id="IPR020892">
    <property type="entry name" value="Cyclophilin-type_PPIase_CS"/>
</dbReference>
<feature type="compositionally biased region" description="Basic residues" evidence="5">
    <location>
        <begin position="20"/>
        <end position="29"/>
    </location>
</feature>
<dbReference type="Proteomes" id="UP000815325">
    <property type="component" value="Unassembled WGS sequence"/>
</dbReference>
<dbReference type="PANTHER" id="PTHR11071:SF561">
    <property type="entry name" value="PEPTIDYL-PROLYL CIS-TRANS ISOMERASE D-RELATED"/>
    <property type="match status" value="1"/>
</dbReference>
<dbReference type="Pfam" id="PF00160">
    <property type="entry name" value="Pro_isomerase"/>
    <property type="match status" value="1"/>
</dbReference>
<evidence type="ECO:0000256" key="2">
    <source>
        <dbReference type="ARBA" id="ARBA00013194"/>
    </source>
</evidence>
<dbReference type="InterPro" id="IPR029000">
    <property type="entry name" value="Cyclophilin-like_dom_sf"/>
</dbReference>
<dbReference type="InterPro" id="IPR007052">
    <property type="entry name" value="CS_dom"/>
</dbReference>
<feature type="region of interest" description="Disordered" evidence="5">
    <location>
        <begin position="1"/>
        <end position="57"/>
    </location>
</feature>
<dbReference type="InterPro" id="IPR008978">
    <property type="entry name" value="HSP20-like_chaperone"/>
</dbReference>
<evidence type="ECO:0000256" key="4">
    <source>
        <dbReference type="ARBA" id="ARBA00023235"/>
    </source>
</evidence>
<dbReference type="SUPFAM" id="SSF49764">
    <property type="entry name" value="HSP20-like chaperones"/>
    <property type="match status" value="1"/>
</dbReference>
<dbReference type="InterPro" id="IPR002130">
    <property type="entry name" value="Cyclophilin-type_PPIase_dom"/>
</dbReference>
<keyword evidence="4 7" id="KW-0413">Isomerase</keyword>
<dbReference type="GO" id="GO:0016853">
    <property type="term" value="F:isomerase activity"/>
    <property type="evidence" value="ECO:0007669"/>
    <property type="project" value="UniProtKB-KW"/>
</dbReference>
<evidence type="ECO:0000259" key="6">
    <source>
        <dbReference type="PROSITE" id="PS50072"/>
    </source>
</evidence>
<dbReference type="Pfam" id="PF04969">
    <property type="entry name" value="CS"/>
    <property type="match status" value="1"/>
</dbReference>
<evidence type="ECO:0000313" key="7">
    <source>
        <dbReference type="EMBL" id="KAF5830762.1"/>
    </source>
</evidence>
<evidence type="ECO:0000256" key="1">
    <source>
        <dbReference type="ARBA" id="ARBA00007365"/>
    </source>
</evidence>
<protein>
    <recommendedName>
        <fullName evidence="2">peptidylprolyl isomerase</fullName>
        <ecNumber evidence="2">5.2.1.8</ecNumber>
    </recommendedName>
</protein>
<accession>A0ABQ7G822</accession>
<feature type="domain" description="PPIase cyclophilin-type" evidence="6">
    <location>
        <begin position="140"/>
        <end position="303"/>
    </location>
</feature>
<organism evidence="7 8">
    <name type="scientific">Dunaliella salina</name>
    <name type="common">Green alga</name>
    <name type="synonym">Protococcus salinus</name>
    <dbReference type="NCBI Taxonomy" id="3046"/>
    <lineage>
        <taxon>Eukaryota</taxon>
        <taxon>Viridiplantae</taxon>
        <taxon>Chlorophyta</taxon>
        <taxon>core chlorophytes</taxon>
        <taxon>Chlorophyceae</taxon>
        <taxon>CS clade</taxon>
        <taxon>Chlamydomonadales</taxon>
        <taxon>Dunaliellaceae</taxon>
        <taxon>Dunaliella</taxon>
    </lineage>
</organism>
<gene>
    <name evidence="7" type="ORF">DUNSADRAFT_14082</name>
</gene>
<comment type="similarity">
    <text evidence="1">Belongs to the cyclophilin-type PPIase family.</text>
</comment>
<dbReference type="CDD" id="cd06467">
    <property type="entry name" value="p23_NUDC_like"/>
    <property type="match status" value="1"/>
</dbReference>
<keyword evidence="8" id="KW-1185">Reference proteome</keyword>
<reference evidence="7" key="1">
    <citation type="submission" date="2017-08" db="EMBL/GenBank/DDBJ databases">
        <authorList>
            <person name="Polle J.E."/>
            <person name="Barry K."/>
            <person name="Cushman J."/>
            <person name="Schmutz J."/>
            <person name="Tran D."/>
            <person name="Hathwaick L.T."/>
            <person name="Yim W.C."/>
            <person name="Jenkins J."/>
            <person name="Mckie-Krisberg Z.M."/>
            <person name="Prochnik S."/>
            <person name="Lindquist E."/>
            <person name="Dockter R.B."/>
            <person name="Adam C."/>
            <person name="Molina H."/>
            <person name="Bunkerborg J."/>
            <person name="Jin E."/>
            <person name="Buchheim M."/>
            <person name="Magnuson J."/>
        </authorList>
    </citation>
    <scope>NUCLEOTIDE SEQUENCE</scope>
    <source>
        <strain evidence="7">CCAP 19/18</strain>
    </source>
</reference>